<dbReference type="GO" id="GO:0004888">
    <property type="term" value="F:transmembrane signaling receptor activity"/>
    <property type="evidence" value="ECO:0007669"/>
    <property type="project" value="InterPro"/>
</dbReference>
<feature type="transmembrane region" description="Helical" evidence="6">
    <location>
        <begin position="44"/>
        <end position="65"/>
    </location>
</feature>
<feature type="transmembrane region" description="Helical" evidence="6">
    <location>
        <begin position="110"/>
        <end position="136"/>
    </location>
</feature>
<feature type="transmembrane region" description="Helical" evidence="6">
    <location>
        <begin position="429"/>
        <end position="450"/>
    </location>
</feature>
<comment type="subcellular location">
    <subcellularLocation>
        <location evidence="1">Membrane</location>
        <topology evidence="1">Multi-pass membrane protein</topology>
    </subcellularLocation>
</comment>
<feature type="transmembrane region" description="Helical" evidence="6">
    <location>
        <begin position="344"/>
        <end position="367"/>
    </location>
</feature>
<feature type="transmembrane region" description="Helical" evidence="6">
    <location>
        <begin position="609"/>
        <end position="631"/>
    </location>
</feature>
<dbReference type="Pfam" id="PF10326">
    <property type="entry name" value="7TM_GPCR_Str"/>
    <property type="match status" value="2"/>
</dbReference>
<dbReference type="GO" id="GO:0007606">
    <property type="term" value="P:sensory perception of chemical stimulus"/>
    <property type="evidence" value="ECO:0007669"/>
    <property type="project" value="UniProtKB-UniRule"/>
</dbReference>
<feature type="transmembrane region" description="Helical" evidence="6">
    <location>
        <begin position="266"/>
        <end position="286"/>
    </location>
</feature>
<evidence type="ECO:0000256" key="4">
    <source>
        <dbReference type="ARBA" id="ARBA00022989"/>
    </source>
</evidence>
<accession>A0A2A6C313</accession>
<feature type="transmembrane region" description="Helical" evidence="6">
    <location>
        <begin position="520"/>
        <end position="539"/>
    </location>
</feature>
<gene>
    <name evidence="7" type="primary">WBGene00203939</name>
</gene>
<reference evidence="7" key="2">
    <citation type="submission" date="2022-06" db="UniProtKB">
        <authorList>
            <consortium name="EnsemblMetazoa"/>
        </authorList>
    </citation>
    <scope>IDENTIFICATION</scope>
    <source>
        <strain evidence="7">PS312</strain>
    </source>
</reference>
<feature type="transmembrane region" description="Helical" evidence="6">
    <location>
        <begin position="86"/>
        <end position="104"/>
    </location>
</feature>
<evidence type="ECO:0000313" key="8">
    <source>
        <dbReference type="Proteomes" id="UP000005239"/>
    </source>
</evidence>
<evidence type="ECO:0000256" key="5">
    <source>
        <dbReference type="ARBA" id="ARBA00023136"/>
    </source>
</evidence>
<organism evidence="7 8">
    <name type="scientific">Pristionchus pacificus</name>
    <name type="common">Parasitic nematode worm</name>
    <dbReference type="NCBI Taxonomy" id="54126"/>
    <lineage>
        <taxon>Eukaryota</taxon>
        <taxon>Metazoa</taxon>
        <taxon>Ecdysozoa</taxon>
        <taxon>Nematoda</taxon>
        <taxon>Chromadorea</taxon>
        <taxon>Rhabditida</taxon>
        <taxon>Rhabditina</taxon>
        <taxon>Diplogasteromorpha</taxon>
        <taxon>Diplogasteroidea</taxon>
        <taxon>Neodiplogasteridae</taxon>
        <taxon>Pristionchus</taxon>
    </lineage>
</organism>
<evidence type="ECO:0000256" key="3">
    <source>
        <dbReference type="ARBA" id="ARBA00022692"/>
    </source>
</evidence>
<feature type="transmembrane region" description="Helical" evidence="6">
    <location>
        <begin position="720"/>
        <end position="737"/>
    </location>
</feature>
<keyword evidence="8" id="KW-1185">Reference proteome</keyword>
<dbReference type="PANTHER" id="PTHR22943">
    <property type="entry name" value="7-TRANSMEMBRANE DOMAIN RECEPTOR C.ELEGANS"/>
    <property type="match status" value="1"/>
</dbReference>
<proteinExistence type="inferred from homology"/>
<evidence type="ECO:0000256" key="1">
    <source>
        <dbReference type="ARBA" id="ARBA00004141"/>
    </source>
</evidence>
<feature type="transmembrane region" description="Helical" evidence="6">
    <location>
        <begin position="221"/>
        <end position="245"/>
    </location>
</feature>
<feature type="transmembrane region" description="Helical" evidence="6">
    <location>
        <begin position="578"/>
        <end position="597"/>
    </location>
</feature>
<keyword evidence="4 6" id="KW-1133">Transmembrane helix</keyword>
<feature type="transmembrane region" description="Helical" evidence="6">
    <location>
        <begin position="196"/>
        <end position="215"/>
    </location>
</feature>
<accession>A0A8R1YP39</accession>
<evidence type="ECO:0000256" key="2">
    <source>
        <dbReference type="ARBA" id="ARBA00005692"/>
    </source>
</evidence>
<comment type="similarity">
    <text evidence="2 6">Belongs to the nematode receptor-like protein srg family.</text>
</comment>
<comment type="caution">
    <text evidence="6">Lacks conserved residue(s) required for the propagation of feature annotation.</text>
</comment>
<dbReference type="InterPro" id="IPR019428">
    <property type="entry name" value="7TM_GPCR_serpentine_rcpt_Str"/>
</dbReference>
<dbReference type="InterPro" id="IPR000609">
    <property type="entry name" value="7TM_GPCR_serpentine_rcpt_Srg"/>
</dbReference>
<name>A0A2A6C313_PRIPA</name>
<dbReference type="EnsemblMetazoa" id="PPA31074.1">
    <property type="protein sequence ID" value="PPA31074.1"/>
    <property type="gene ID" value="WBGene00203939"/>
</dbReference>
<dbReference type="Pfam" id="PF02118">
    <property type="entry name" value="Srg"/>
    <property type="match status" value="1"/>
</dbReference>
<sequence>MHRGYAVIAIRVDAYHNLKTSLSIERSDPQSGEMLWHLQTTVSLMMLVCEFGGTSIIIVFCIWRITALIRSPNNHLTTKTRNMQINLFRALLIQTAVPILFSYIPLGAILVFPVVSGISLGAFGNVLFSVTSIFPLSMHSSFFSSSVDSEPLTFVFSVYLSRRNMDPQSSNDQNNEQLGMVQLSFKWSYDEPFHSTFLVCTMIISMDFFCSLSTLQNRQVLVPIGIFLLYSHCAILLPVSPMRHFNREHEKRSKDLKMKMRDRTSIRAVPPILLLHMTRGGVYFIPRHGPILIRDESYDRLICLLFATTYYQMFLILAYHFFYRYKTVTSAITRSFTNSWTLPFWIKLGMAVNILYISAILLIYAIVYGSETRTCTILDIYDIDLQDRRRWFIVLAQRVKNTGYKRFHISQLQRPSPLTGALVYHTPSVIALVMLFGVFAATGSVIVYCISKVNGMIGSSENTLTAKTRQMHADLFRALLRSSTFSQTGVPMLFSYLPCLLSFPVPIISDIELGTFGNVLYLSTSIFPSMDAFFILFFIKRFRIARKSCDNDFSSLSLTSFLPHIFNLRMWLRNAIELGYGLFAIFCYFLVFYALFVKRKTLSPSFITIYVLMAVYNIATWVHTLVASKFLNEPFFYFYYEWIKDKPLIVKSLRNIHYGFLLSHFNYAQNIDLVFLTFERYENVSAGLGSMKCWRKNYPYVIGIIHFLLIPIQLLQKTFFQFGLLCFITQTLSLIVLKRKSYVNDLFYLSPLHFLTSAT</sequence>
<dbReference type="Proteomes" id="UP000005239">
    <property type="component" value="Unassembled WGS sequence"/>
</dbReference>
<keyword evidence="3 6" id="KW-0812">Transmembrane</keyword>
<feature type="transmembrane region" description="Helical" evidence="6">
    <location>
        <begin position="298"/>
        <end position="323"/>
    </location>
</feature>
<dbReference type="GO" id="GO:0016020">
    <property type="term" value="C:membrane"/>
    <property type="evidence" value="ECO:0007669"/>
    <property type="project" value="UniProtKB-SubCell"/>
</dbReference>
<dbReference type="PANTHER" id="PTHR22943:SF248">
    <property type="entry name" value="SEVEN TM RECEPTOR"/>
    <property type="match status" value="1"/>
</dbReference>
<reference evidence="8" key="1">
    <citation type="journal article" date="2008" name="Nat. Genet.">
        <title>The Pristionchus pacificus genome provides a unique perspective on nematode lifestyle and parasitism.</title>
        <authorList>
            <person name="Dieterich C."/>
            <person name="Clifton S.W."/>
            <person name="Schuster L.N."/>
            <person name="Chinwalla A."/>
            <person name="Delehaunty K."/>
            <person name="Dinkelacker I."/>
            <person name="Fulton L."/>
            <person name="Fulton R."/>
            <person name="Godfrey J."/>
            <person name="Minx P."/>
            <person name="Mitreva M."/>
            <person name="Roeseler W."/>
            <person name="Tian H."/>
            <person name="Witte H."/>
            <person name="Yang S.P."/>
            <person name="Wilson R.K."/>
            <person name="Sommer R.J."/>
        </authorList>
    </citation>
    <scope>NUCLEOTIDE SEQUENCE [LARGE SCALE GENOMIC DNA]</scope>
    <source>
        <strain evidence="8">PS312</strain>
    </source>
</reference>
<feature type="transmembrane region" description="Helical" evidence="6">
    <location>
        <begin position="697"/>
        <end position="714"/>
    </location>
</feature>
<keyword evidence="5 6" id="KW-0472">Membrane</keyword>
<dbReference type="AlphaFoldDB" id="A0A2A6C313"/>
<evidence type="ECO:0000256" key="6">
    <source>
        <dbReference type="RuleBase" id="RU280813"/>
    </source>
</evidence>
<feature type="transmembrane region" description="Helical" evidence="6">
    <location>
        <begin position="490"/>
        <end position="508"/>
    </location>
</feature>
<protein>
    <recommendedName>
        <fullName evidence="6">Serpentine receptor class gamma</fullName>
    </recommendedName>
</protein>
<evidence type="ECO:0000313" key="7">
    <source>
        <dbReference type="EnsemblMetazoa" id="PPA31074.1"/>
    </source>
</evidence>